<name>A0A4Y2J349_ARAVE</name>
<accession>A0A4Y2J349</accession>
<evidence type="ECO:0000313" key="1">
    <source>
        <dbReference type="EMBL" id="GBM84547.1"/>
    </source>
</evidence>
<dbReference type="EMBL" id="BGPR01003168">
    <property type="protein sequence ID" value="GBM84547.1"/>
    <property type="molecule type" value="Genomic_DNA"/>
</dbReference>
<comment type="caution">
    <text evidence="1">The sequence shown here is derived from an EMBL/GenBank/DDBJ whole genome shotgun (WGS) entry which is preliminary data.</text>
</comment>
<proteinExistence type="predicted"/>
<dbReference type="AlphaFoldDB" id="A0A4Y2J349"/>
<protein>
    <submittedName>
        <fullName evidence="1">Uncharacterized protein</fullName>
    </submittedName>
</protein>
<keyword evidence="2" id="KW-1185">Reference proteome</keyword>
<organism evidence="1 2">
    <name type="scientific">Araneus ventricosus</name>
    <name type="common">Orbweaver spider</name>
    <name type="synonym">Epeira ventricosa</name>
    <dbReference type="NCBI Taxonomy" id="182803"/>
    <lineage>
        <taxon>Eukaryota</taxon>
        <taxon>Metazoa</taxon>
        <taxon>Ecdysozoa</taxon>
        <taxon>Arthropoda</taxon>
        <taxon>Chelicerata</taxon>
        <taxon>Arachnida</taxon>
        <taxon>Araneae</taxon>
        <taxon>Araneomorphae</taxon>
        <taxon>Entelegynae</taxon>
        <taxon>Araneoidea</taxon>
        <taxon>Araneidae</taxon>
        <taxon>Araneus</taxon>
    </lineage>
</organism>
<gene>
    <name evidence="1" type="ORF">AVEN_125663_1</name>
</gene>
<dbReference type="OrthoDB" id="6778665at2759"/>
<sequence length="164" mass="18495">MGSFVKHTDSNTSLKSKKLPSRLPKFLVLHNEEGKLKNVFNSKAYIYLCWKCTIGKKMKSGDLLVESSSLKQSEQLLSITKFGDTPITISAHASLNYTRGVMSSDEFLMVSYAEFVSELGVQKVIAARRITLRRDGQIIPTRHVILTFNTAVLAKTNYCRLYQL</sequence>
<evidence type="ECO:0000313" key="2">
    <source>
        <dbReference type="Proteomes" id="UP000499080"/>
    </source>
</evidence>
<dbReference type="Proteomes" id="UP000499080">
    <property type="component" value="Unassembled WGS sequence"/>
</dbReference>
<reference evidence="1 2" key="1">
    <citation type="journal article" date="2019" name="Sci. Rep.">
        <title>Orb-weaving spider Araneus ventricosus genome elucidates the spidroin gene catalogue.</title>
        <authorList>
            <person name="Kono N."/>
            <person name="Nakamura H."/>
            <person name="Ohtoshi R."/>
            <person name="Moran D.A.P."/>
            <person name="Shinohara A."/>
            <person name="Yoshida Y."/>
            <person name="Fujiwara M."/>
            <person name="Mori M."/>
            <person name="Tomita M."/>
            <person name="Arakawa K."/>
        </authorList>
    </citation>
    <scope>NUCLEOTIDE SEQUENCE [LARGE SCALE GENOMIC DNA]</scope>
</reference>